<organism evidence="1 2">
    <name type="scientific">Ephemerocybe angulata</name>
    <dbReference type="NCBI Taxonomy" id="980116"/>
    <lineage>
        <taxon>Eukaryota</taxon>
        <taxon>Fungi</taxon>
        <taxon>Dikarya</taxon>
        <taxon>Basidiomycota</taxon>
        <taxon>Agaricomycotina</taxon>
        <taxon>Agaricomycetes</taxon>
        <taxon>Agaricomycetidae</taxon>
        <taxon>Agaricales</taxon>
        <taxon>Agaricineae</taxon>
        <taxon>Psathyrellaceae</taxon>
        <taxon>Ephemerocybe</taxon>
    </lineage>
</organism>
<name>A0A8H6IGJ3_9AGAR</name>
<gene>
    <name evidence="1" type="ORF">DFP72DRAFT_801144</name>
</gene>
<evidence type="ECO:0000313" key="1">
    <source>
        <dbReference type="EMBL" id="KAF6763426.1"/>
    </source>
</evidence>
<protein>
    <recommendedName>
        <fullName evidence="3">Aminoglycoside phosphotransferase domain-containing protein</fullName>
    </recommendedName>
</protein>
<dbReference type="InterPro" id="IPR011009">
    <property type="entry name" value="Kinase-like_dom_sf"/>
</dbReference>
<reference evidence="1 2" key="1">
    <citation type="submission" date="2020-07" db="EMBL/GenBank/DDBJ databases">
        <title>Comparative genomics of pyrophilous fungi reveals a link between fire events and developmental genes.</title>
        <authorList>
            <consortium name="DOE Joint Genome Institute"/>
            <person name="Steindorff A.S."/>
            <person name="Carver A."/>
            <person name="Calhoun S."/>
            <person name="Stillman K."/>
            <person name="Liu H."/>
            <person name="Lipzen A."/>
            <person name="Pangilinan J."/>
            <person name="Labutti K."/>
            <person name="Bruns T.D."/>
            <person name="Grigoriev I.V."/>
        </authorList>
    </citation>
    <scope>NUCLEOTIDE SEQUENCE [LARGE SCALE GENOMIC DNA]</scope>
    <source>
        <strain evidence="1 2">CBS 144469</strain>
    </source>
</reference>
<dbReference type="SUPFAM" id="SSF56112">
    <property type="entry name" value="Protein kinase-like (PK-like)"/>
    <property type="match status" value="1"/>
</dbReference>
<comment type="caution">
    <text evidence="1">The sequence shown here is derived from an EMBL/GenBank/DDBJ whole genome shotgun (WGS) entry which is preliminary data.</text>
</comment>
<evidence type="ECO:0000313" key="2">
    <source>
        <dbReference type="Proteomes" id="UP000521943"/>
    </source>
</evidence>
<sequence>IRGIALFHGPGSAAYAWVKFGEVVYMSEARTQHFVAQLLNTTTDDAPVRVPLVYLAFEAKGYGFIVMEYAACTSQDAKRVGAAVQYLFGIQGPELRPGPVGGGIIGHRFFVDCESSVAYGSVQELENHVNGILRFAKHPYSVTFAPEVEAYGLRLCLSDMNENNFLKDEQGKIVAIDFEATSFLPICFMEMALSDADGFAWLVSQHVKVPKSGHLKVLQRASYILTPYSRNSIGK</sequence>
<dbReference type="OrthoDB" id="3250044at2759"/>
<proteinExistence type="predicted"/>
<feature type="non-terminal residue" evidence="1">
    <location>
        <position position="1"/>
    </location>
</feature>
<dbReference type="EMBL" id="JACGCI010000006">
    <property type="protein sequence ID" value="KAF6763426.1"/>
    <property type="molecule type" value="Genomic_DNA"/>
</dbReference>
<evidence type="ECO:0008006" key="3">
    <source>
        <dbReference type="Google" id="ProtNLM"/>
    </source>
</evidence>
<accession>A0A8H6IGJ3</accession>
<keyword evidence="2" id="KW-1185">Reference proteome</keyword>
<dbReference type="AlphaFoldDB" id="A0A8H6IGJ3"/>
<dbReference type="Proteomes" id="UP000521943">
    <property type="component" value="Unassembled WGS sequence"/>
</dbReference>